<protein>
    <submittedName>
        <fullName evidence="3">Uncharacterized protein</fullName>
    </submittedName>
</protein>
<keyword evidence="2" id="KW-0472">Membrane</keyword>
<dbReference type="PANTHER" id="PTHR35508:SF3">
    <property type="entry name" value="PROTEIN, PUTATIVE-RELATED"/>
    <property type="match status" value="1"/>
</dbReference>
<organism evidence="3 4">
    <name type="scientific">Stylosanthes scabra</name>
    <dbReference type="NCBI Taxonomy" id="79078"/>
    <lineage>
        <taxon>Eukaryota</taxon>
        <taxon>Viridiplantae</taxon>
        <taxon>Streptophyta</taxon>
        <taxon>Embryophyta</taxon>
        <taxon>Tracheophyta</taxon>
        <taxon>Spermatophyta</taxon>
        <taxon>Magnoliopsida</taxon>
        <taxon>eudicotyledons</taxon>
        <taxon>Gunneridae</taxon>
        <taxon>Pentapetalae</taxon>
        <taxon>rosids</taxon>
        <taxon>fabids</taxon>
        <taxon>Fabales</taxon>
        <taxon>Fabaceae</taxon>
        <taxon>Papilionoideae</taxon>
        <taxon>50 kb inversion clade</taxon>
        <taxon>dalbergioids sensu lato</taxon>
        <taxon>Dalbergieae</taxon>
        <taxon>Pterocarpus clade</taxon>
        <taxon>Stylosanthes</taxon>
    </lineage>
</organism>
<dbReference type="PANTHER" id="PTHR35508">
    <property type="entry name" value="VOLTAGE-DEPENDENT L-TYPE CALCIUM CHANNEL SUBUNIT"/>
    <property type="match status" value="1"/>
</dbReference>
<name>A0ABU6U1K9_9FABA</name>
<sequence length="223" mass="24400">MASEKPEPPYAELPDGEHRMPKKNKKKEEEVKLHHVLNDVVSLILFPEPTNSAPLLNRINTSFSLNAPLIPQASRNTARDILHWTRAGSPLRSLLLISVGTISLLTLTGLLVFTLFFLFATINAVVVSLLISLAVAGGCLALFFACVAAIYIGALSVAIFAISMVIFWTIVAVMVSTAWIGFFYTVWLVTRKNLKLAKRSLSVTGSAISTYSAAWGTRNMKHD</sequence>
<feature type="transmembrane region" description="Helical" evidence="2">
    <location>
        <begin position="126"/>
        <end position="152"/>
    </location>
</feature>
<comment type="caution">
    <text evidence="3">The sequence shown here is derived from an EMBL/GenBank/DDBJ whole genome shotgun (WGS) entry which is preliminary data.</text>
</comment>
<evidence type="ECO:0000313" key="4">
    <source>
        <dbReference type="Proteomes" id="UP001341840"/>
    </source>
</evidence>
<accession>A0ABU6U1K9</accession>
<keyword evidence="2" id="KW-1133">Transmembrane helix</keyword>
<feature type="transmembrane region" description="Helical" evidence="2">
    <location>
        <begin position="158"/>
        <end position="189"/>
    </location>
</feature>
<dbReference type="EMBL" id="JASCZI010120832">
    <property type="protein sequence ID" value="MED6155004.1"/>
    <property type="molecule type" value="Genomic_DNA"/>
</dbReference>
<evidence type="ECO:0000256" key="2">
    <source>
        <dbReference type="SAM" id="Phobius"/>
    </source>
</evidence>
<reference evidence="3 4" key="1">
    <citation type="journal article" date="2023" name="Plants (Basel)">
        <title>Bridging the Gap: Combining Genomics and Transcriptomics Approaches to Understand Stylosanthes scabra, an Orphan Legume from the Brazilian Caatinga.</title>
        <authorList>
            <person name="Ferreira-Neto J.R.C."/>
            <person name="da Silva M.D."/>
            <person name="Binneck E."/>
            <person name="de Melo N.F."/>
            <person name="da Silva R.H."/>
            <person name="de Melo A.L.T.M."/>
            <person name="Pandolfi V."/>
            <person name="Bustamante F.O."/>
            <person name="Brasileiro-Vidal A.C."/>
            <person name="Benko-Iseppon A.M."/>
        </authorList>
    </citation>
    <scope>NUCLEOTIDE SEQUENCE [LARGE SCALE GENOMIC DNA]</scope>
    <source>
        <tissue evidence="3">Leaves</tissue>
    </source>
</reference>
<evidence type="ECO:0000256" key="1">
    <source>
        <dbReference type="SAM" id="MobiDB-lite"/>
    </source>
</evidence>
<gene>
    <name evidence="3" type="ORF">PIB30_001686</name>
</gene>
<dbReference type="Proteomes" id="UP001341840">
    <property type="component" value="Unassembled WGS sequence"/>
</dbReference>
<feature type="region of interest" description="Disordered" evidence="1">
    <location>
        <begin position="1"/>
        <end position="28"/>
    </location>
</feature>
<proteinExistence type="predicted"/>
<keyword evidence="4" id="KW-1185">Reference proteome</keyword>
<evidence type="ECO:0000313" key="3">
    <source>
        <dbReference type="EMBL" id="MED6155004.1"/>
    </source>
</evidence>
<keyword evidence="2" id="KW-0812">Transmembrane</keyword>